<dbReference type="InterPro" id="IPR052533">
    <property type="entry name" value="WalJ/YycJ-like"/>
</dbReference>
<dbReference type="PANTHER" id="PTHR47619:SF1">
    <property type="entry name" value="EXODEOXYRIBONUCLEASE WALJ"/>
    <property type="match status" value="1"/>
</dbReference>
<dbReference type="SMART" id="SM00849">
    <property type="entry name" value="Lactamase_B"/>
    <property type="match status" value="1"/>
</dbReference>
<dbReference type="SUPFAM" id="SSF56281">
    <property type="entry name" value="Metallo-hydrolase/oxidoreductase"/>
    <property type="match status" value="1"/>
</dbReference>
<evidence type="ECO:0000259" key="1">
    <source>
        <dbReference type="SMART" id="SM00849"/>
    </source>
</evidence>
<proteinExistence type="predicted"/>
<dbReference type="PANTHER" id="PTHR47619">
    <property type="entry name" value="METALLO-HYDROLASE YYCJ-RELATED"/>
    <property type="match status" value="1"/>
</dbReference>
<dbReference type="AlphaFoldDB" id="A0AAE2RXJ9"/>
<name>A0AAE2RXJ9_CLOBE</name>
<sequence length="235" mass="26707">MIKVLASGSTGNSYIIQAEEEILLLECGINFKEIKQGLDFDLSKVKGCLITHEHKDHSKAIKDVLAAGIDIYMSKGTAAGINLEDERYSYRFNYLRHKIPKHIGGFTIIPFSVEHDVNEPLGFLIYHPKIGKIVFATDTYYLKPVFKNVNHILIECNYSEDILPQLPAWRARTIKSHMSLETLKETLKSWELGNTKDITLIHISNDNGDPERFKEEIENFTGIKTYVAEPGLIIN</sequence>
<dbReference type="EMBL" id="JADOEF010000004">
    <property type="protein sequence ID" value="MBF7812219.1"/>
    <property type="molecule type" value="Genomic_DNA"/>
</dbReference>
<dbReference type="Proteomes" id="UP000631418">
    <property type="component" value="Unassembled WGS sequence"/>
</dbReference>
<dbReference type="InterPro" id="IPR001279">
    <property type="entry name" value="Metallo-B-lactamas"/>
</dbReference>
<evidence type="ECO:0000313" key="3">
    <source>
        <dbReference type="Proteomes" id="UP000631418"/>
    </source>
</evidence>
<reference evidence="2" key="1">
    <citation type="submission" date="2020-11" db="EMBL/GenBank/DDBJ databases">
        <authorList>
            <person name="Thieme N."/>
            <person name="Liebl W."/>
            <person name="Zverlov V."/>
        </authorList>
    </citation>
    <scope>NUCLEOTIDE SEQUENCE</scope>
    <source>
        <strain evidence="2">NT08</strain>
    </source>
</reference>
<feature type="domain" description="Metallo-beta-lactamase" evidence="1">
    <location>
        <begin position="10"/>
        <end position="202"/>
    </location>
</feature>
<dbReference type="OMA" id="FATDTYY"/>
<dbReference type="Pfam" id="PF12706">
    <property type="entry name" value="Lactamase_B_2"/>
    <property type="match status" value="1"/>
</dbReference>
<gene>
    <name evidence="2" type="ORF">IS491_26890</name>
</gene>
<accession>A0AAE2RXJ9</accession>
<comment type="caution">
    <text evidence="2">The sequence shown here is derived from an EMBL/GenBank/DDBJ whole genome shotgun (WGS) entry which is preliminary data.</text>
</comment>
<organism evidence="2 3">
    <name type="scientific">Clostridium beijerinckii</name>
    <name type="common">Clostridium MP</name>
    <dbReference type="NCBI Taxonomy" id="1520"/>
    <lineage>
        <taxon>Bacteria</taxon>
        <taxon>Bacillati</taxon>
        <taxon>Bacillota</taxon>
        <taxon>Clostridia</taxon>
        <taxon>Eubacteriales</taxon>
        <taxon>Clostridiaceae</taxon>
        <taxon>Clostridium</taxon>
    </lineage>
</organism>
<evidence type="ECO:0000313" key="2">
    <source>
        <dbReference type="EMBL" id="MBF7812219.1"/>
    </source>
</evidence>
<dbReference type="InterPro" id="IPR036866">
    <property type="entry name" value="RibonucZ/Hydroxyglut_hydro"/>
</dbReference>
<dbReference type="Gene3D" id="3.60.15.10">
    <property type="entry name" value="Ribonuclease Z/Hydroxyacylglutathione hydrolase-like"/>
    <property type="match status" value="1"/>
</dbReference>
<dbReference type="RefSeq" id="WP_011968948.1">
    <property type="nucleotide sequence ID" value="NZ_CP073279.1"/>
</dbReference>
<protein>
    <submittedName>
        <fullName evidence="2">MBL fold metallo-hydrolase</fullName>
    </submittedName>
</protein>